<feature type="compositionally biased region" description="Polar residues" evidence="1">
    <location>
        <begin position="72"/>
        <end position="91"/>
    </location>
</feature>
<name>A0AAP0J2J5_9MAGN</name>
<proteinExistence type="predicted"/>
<dbReference type="AlphaFoldDB" id="A0AAP0J2J5"/>
<feature type="region of interest" description="Disordered" evidence="1">
    <location>
        <begin position="60"/>
        <end position="91"/>
    </location>
</feature>
<reference evidence="2 3" key="1">
    <citation type="submission" date="2024-01" db="EMBL/GenBank/DDBJ databases">
        <title>Genome assemblies of Stephania.</title>
        <authorList>
            <person name="Yang L."/>
        </authorList>
    </citation>
    <scope>NUCLEOTIDE SEQUENCE [LARGE SCALE GENOMIC DNA]</scope>
    <source>
        <strain evidence="2">JXDWG</strain>
        <tissue evidence="2">Leaf</tissue>
    </source>
</reference>
<protein>
    <submittedName>
        <fullName evidence="2">Uncharacterized protein</fullName>
    </submittedName>
</protein>
<accession>A0AAP0J2J5</accession>
<gene>
    <name evidence="2" type="ORF">Scep_015090</name>
</gene>
<comment type="caution">
    <text evidence="2">The sequence shown here is derived from an EMBL/GenBank/DDBJ whole genome shotgun (WGS) entry which is preliminary data.</text>
</comment>
<evidence type="ECO:0000256" key="1">
    <source>
        <dbReference type="SAM" id="MobiDB-lite"/>
    </source>
</evidence>
<evidence type="ECO:0000313" key="2">
    <source>
        <dbReference type="EMBL" id="KAK9126244.1"/>
    </source>
</evidence>
<dbReference type="Proteomes" id="UP001419268">
    <property type="component" value="Unassembled WGS sequence"/>
</dbReference>
<keyword evidence="3" id="KW-1185">Reference proteome</keyword>
<organism evidence="2 3">
    <name type="scientific">Stephania cephalantha</name>
    <dbReference type="NCBI Taxonomy" id="152367"/>
    <lineage>
        <taxon>Eukaryota</taxon>
        <taxon>Viridiplantae</taxon>
        <taxon>Streptophyta</taxon>
        <taxon>Embryophyta</taxon>
        <taxon>Tracheophyta</taxon>
        <taxon>Spermatophyta</taxon>
        <taxon>Magnoliopsida</taxon>
        <taxon>Ranunculales</taxon>
        <taxon>Menispermaceae</taxon>
        <taxon>Menispermoideae</taxon>
        <taxon>Cissampelideae</taxon>
        <taxon>Stephania</taxon>
    </lineage>
</organism>
<dbReference type="EMBL" id="JBBNAG010000006">
    <property type="protein sequence ID" value="KAK9126244.1"/>
    <property type="molecule type" value="Genomic_DNA"/>
</dbReference>
<evidence type="ECO:0000313" key="3">
    <source>
        <dbReference type="Proteomes" id="UP001419268"/>
    </source>
</evidence>
<sequence length="91" mass="9707">MPPPIAPNQPQQSQQAPNNSIAALRDLLQAHIQSSKAVVEENGACFESLMTTVTKLHSRVDHPIPANPTPTSPLTATGQSTLYTPTSQHQA</sequence>